<organism evidence="1 2">
    <name type="scientific">Turicibacter sanguinis</name>
    <dbReference type="NCBI Taxonomy" id="154288"/>
    <lineage>
        <taxon>Bacteria</taxon>
        <taxon>Bacillati</taxon>
        <taxon>Bacillota</taxon>
        <taxon>Erysipelotrichia</taxon>
        <taxon>Erysipelotrichales</taxon>
        <taxon>Turicibacteraceae</taxon>
        <taxon>Turicibacter</taxon>
    </lineage>
</organism>
<proteinExistence type="predicted"/>
<dbReference type="Pfam" id="PF12671">
    <property type="entry name" value="Amidase_6"/>
    <property type="match status" value="1"/>
</dbReference>
<dbReference type="EMBL" id="WMQE01000013">
    <property type="protein sequence ID" value="MTK21186.1"/>
    <property type="molecule type" value="Genomic_DNA"/>
</dbReference>
<comment type="caution">
    <text evidence="1">The sequence shown here is derived from an EMBL/GenBank/DDBJ whole genome shotgun (WGS) entry which is preliminary data.</text>
</comment>
<reference evidence="1 2" key="1">
    <citation type="journal article" date="2019" name="Nat. Med.">
        <title>A library of human gut bacterial isolates paired with longitudinal multiomics data enables mechanistic microbiome research.</title>
        <authorList>
            <person name="Poyet M."/>
            <person name="Groussin M."/>
            <person name="Gibbons S.M."/>
            <person name="Avila-Pacheco J."/>
            <person name="Jiang X."/>
            <person name="Kearney S.M."/>
            <person name="Perrotta A.R."/>
            <person name="Berdy B."/>
            <person name="Zhao S."/>
            <person name="Lieberman T.D."/>
            <person name="Swanson P.K."/>
            <person name="Smith M."/>
            <person name="Roesemann S."/>
            <person name="Alexander J.E."/>
            <person name="Rich S.A."/>
            <person name="Livny J."/>
            <person name="Vlamakis H."/>
            <person name="Clish C."/>
            <person name="Bullock K."/>
            <person name="Deik A."/>
            <person name="Scott J."/>
            <person name="Pierce K.A."/>
            <person name="Xavier R.J."/>
            <person name="Alm E.J."/>
        </authorList>
    </citation>
    <scope>NUCLEOTIDE SEQUENCE [LARGE SCALE GENOMIC DNA]</scope>
    <source>
        <strain evidence="1 2">BIOML-A198</strain>
    </source>
</reference>
<accession>A0A173SMY8</accession>
<name>A0A173SMY8_9FIRM</name>
<dbReference type="PANTHER" id="PTHR40032:SF1">
    <property type="entry name" value="EXPORTED PROTEIN"/>
    <property type="match status" value="1"/>
</dbReference>
<gene>
    <name evidence="1" type="ORF">GMA92_07100</name>
</gene>
<protein>
    <submittedName>
        <fullName evidence="1">Uncharacterized protein</fullName>
    </submittedName>
</protein>
<dbReference type="AlphaFoldDB" id="A0A173SMY8"/>
<sequence length="173" mass="20361">MKLKKYNRQKAIDYARKWALGRNPLYHDYENYGGDCTNFISQCLHAGEIPFDVNGRDVTQKWYWYSDQSRTPSWTSARPLKNYILNNNRELSQNYGIYAKPCQYEELELGDLVQKTVNGEITHTMMVTARVFDKNGQLIDYLVCQHSYDLLDFPLSQKDGILSFIKIVGYYDW</sequence>
<dbReference type="InterPro" id="IPR024301">
    <property type="entry name" value="Amidase_6"/>
</dbReference>
<dbReference type="Proteomes" id="UP000487649">
    <property type="component" value="Unassembled WGS sequence"/>
</dbReference>
<dbReference type="OrthoDB" id="9812429at2"/>
<evidence type="ECO:0000313" key="2">
    <source>
        <dbReference type="Proteomes" id="UP000487649"/>
    </source>
</evidence>
<dbReference type="PANTHER" id="PTHR40032">
    <property type="entry name" value="EXPORTED PROTEIN-RELATED"/>
    <property type="match status" value="1"/>
</dbReference>
<evidence type="ECO:0000313" key="1">
    <source>
        <dbReference type="EMBL" id="MTK21186.1"/>
    </source>
</evidence>
<dbReference type="RefSeq" id="WP_006785561.1">
    <property type="nucleotide sequence ID" value="NZ_CABJBH010000004.1"/>
</dbReference>
<dbReference type="GeneID" id="60059574"/>